<dbReference type="RefSeq" id="WP_039209469.1">
    <property type="nucleotide sequence ID" value="NZ_JTJZ01000018.1"/>
</dbReference>
<proteinExistence type="predicted"/>
<gene>
    <name evidence="2" type="ORF">AE0388_1835</name>
</gene>
<reference evidence="2 3" key="1">
    <citation type="submission" date="2014-11" db="EMBL/GenBank/DDBJ databases">
        <title>Draft Genome Sequence of Brevibacterium linens AE038-8.</title>
        <authorList>
            <person name="Maizel D."/>
            <person name="Utturkar S.M."/>
            <person name="Brown S.D."/>
            <person name="Ferrero M."/>
            <person name="Rosen B.P."/>
        </authorList>
    </citation>
    <scope>NUCLEOTIDE SEQUENCE [LARGE SCALE GENOMIC DNA]</scope>
    <source>
        <strain evidence="2 3">AE038-8</strain>
    </source>
</reference>
<dbReference type="OrthoDB" id="244285at2"/>
<accession>A0A0B9APU1</accession>
<dbReference type="AlphaFoldDB" id="A0A0B9APU1"/>
<dbReference type="EMBL" id="JTJZ01000018">
    <property type="protein sequence ID" value="KHS52852.1"/>
    <property type="molecule type" value="Genomic_DNA"/>
</dbReference>
<dbReference type="PANTHER" id="PTHR43844">
    <property type="entry name" value="METHIONINE SYNTHASE"/>
    <property type="match status" value="1"/>
</dbReference>
<protein>
    <submittedName>
        <fullName evidence="2">Methionine synthase vitamin-B12 independent</fullName>
    </submittedName>
</protein>
<dbReference type="InterPro" id="IPR002629">
    <property type="entry name" value="Met_Synth_C/arc"/>
</dbReference>
<dbReference type="CDD" id="cd03311">
    <property type="entry name" value="CIMS_C_terminal_like"/>
    <property type="match status" value="1"/>
</dbReference>
<dbReference type="GO" id="GO:0003871">
    <property type="term" value="F:5-methyltetrahydropteroyltriglutamate-homocysteine S-methyltransferase activity"/>
    <property type="evidence" value="ECO:0007669"/>
    <property type="project" value="InterPro"/>
</dbReference>
<dbReference type="SUPFAM" id="SSF51726">
    <property type="entry name" value="UROD/MetE-like"/>
    <property type="match status" value="1"/>
</dbReference>
<dbReference type="Pfam" id="PF01717">
    <property type="entry name" value="Meth_synt_2"/>
    <property type="match status" value="1"/>
</dbReference>
<dbReference type="PANTHER" id="PTHR43844:SF1">
    <property type="entry name" value="METHIONINE SYNTHASE"/>
    <property type="match status" value="1"/>
</dbReference>
<dbReference type="STRING" id="1703.BLSMQ_0659"/>
<dbReference type="GO" id="GO:0008270">
    <property type="term" value="F:zinc ion binding"/>
    <property type="evidence" value="ECO:0007669"/>
    <property type="project" value="InterPro"/>
</dbReference>
<organism evidence="2 3">
    <name type="scientific">Brevibacterium linens</name>
    <dbReference type="NCBI Taxonomy" id="1703"/>
    <lineage>
        <taxon>Bacteria</taxon>
        <taxon>Bacillati</taxon>
        <taxon>Actinomycetota</taxon>
        <taxon>Actinomycetes</taxon>
        <taxon>Micrococcales</taxon>
        <taxon>Brevibacteriaceae</taxon>
        <taxon>Brevibacterium</taxon>
    </lineage>
</organism>
<dbReference type="Proteomes" id="UP000031488">
    <property type="component" value="Unassembled WGS sequence"/>
</dbReference>
<evidence type="ECO:0000313" key="3">
    <source>
        <dbReference type="Proteomes" id="UP000031488"/>
    </source>
</evidence>
<dbReference type="GO" id="GO:0009086">
    <property type="term" value="P:methionine biosynthetic process"/>
    <property type="evidence" value="ECO:0007669"/>
    <property type="project" value="InterPro"/>
</dbReference>
<comment type="caution">
    <text evidence="2">The sequence shown here is derived from an EMBL/GenBank/DDBJ whole genome shotgun (WGS) entry which is preliminary data.</text>
</comment>
<dbReference type="InterPro" id="IPR038071">
    <property type="entry name" value="UROD/MetE-like_sf"/>
</dbReference>
<evidence type="ECO:0000259" key="1">
    <source>
        <dbReference type="Pfam" id="PF01717"/>
    </source>
</evidence>
<dbReference type="Gene3D" id="3.20.20.210">
    <property type="match status" value="1"/>
</dbReference>
<keyword evidence="3" id="KW-1185">Reference proteome</keyword>
<dbReference type="PATRIC" id="fig|1703.6.peg.1719"/>
<sequence length="409" mass="45164">MATIRTSHAGSLPRTPELIEANKVKQAQNTARLAGESVSQEQEQEFDELLAASVTDLIKRQKDLGISLPNDGEYGHAMAADFDYGAWWHYSFARTGGLELHDLNLWEIPANRSTPGNVVLTSFPDRRDRNLFPNVYADPDAGTDTGAQPQFPKATGPISYIGQDQVNRDIANLKTGLAAAGYDERAGYINALSPGSASRIANEYYSSDEEFIWAWADVLREEYLAITEAGLTVQIDDPSLAENFDQINPEPSFDDYRSFIQVRIDALNHALRGIDPAQVRVHTCWGSWHGPHVTDLPFIEIVDQVLSINAAGITFEAANVRHEHEWRIWEEKKLPEGKYIIPGIVSHSTNVVEHPELVAERIGRFAKLVGPENVVASTDCGLGGRVHPDIAVAKLQSLTEGAEIASKRF</sequence>
<name>A0A0B9APU1_BRELN</name>
<feature type="domain" description="Cobalamin-independent methionine synthase MetE C-terminal/archaeal" evidence="1">
    <location>
        <begin position="211"/>
        <end position="400"/>
    </location>
</feature>
<evidence type="ECO:0000313" key="2">
    <source>
        <dbReference type="EMBL" id="KHS52852.1"/>
    </source>
</evidence>